<reference evidence="5 6" key="1">
    <citation type="journal article" date="2011" name="Proc. Natl. Acad. Sci. U.S.A.">
        <title>Evolutionary erosion of yeast sex chromosomes by mating-type switching accidents.</title>
        <authorList>
            <person name="Gordon J.L."/>
            <person name="Armisen D."/>
            <person name="Proux-Wera E."/>
            <person name="Oheigeartaigh S.S."/>
            <person name="Byrne K.P."/>
            <person name="Wolfe K.H."/>
        </authorList>
    </citation>
    <scope>NUCLEOTIDE SEQUENCE [LARGE SCALE GENOMIC DNA]</scope>
    <source>
        <strain evidence="6">ATCC 10597 / BCRC 20456 / CBS 421 / NBRC 0211 / NRRL Y-12639</strain>
    </source>
</reference>
<dbReference type="GO" id="GO:0005762">
    <property type="term" value="C:mitochondrial large ribosomal subunit"/>
    <property type="evidence" value="ECO:0007669"/>
    <property type="project" value="EnsemblFungi"/>
</dbReference>
<proteinExistence type="inferred from homology"/>
<evidence type="ECO:0000256" key="4">
    <source>
        <dbReference type="RuleBase" id="RU004413"/>
    </source>
</evidence>
<dbReference type="OrthoDB" id="268521at2759"/>
<dbReference type="EMBL" id="HE580267">
    <property type="protein sequence ID" value="CCD22688.1"/>
    <property type="molecule type" value="Genomic_DNA"/>
</dbReference>
<dbReference type="GO" id="GO:0003735">
    <property type="term" value="F:structural constituent of ribosome"/>
    <property type="evidence" value="ECO:0007669"/>
    <property type="project" value="EnsemblFungi"/>
</dbReference>
<dbReference type="STRING" id="1071378.G0W4F0"/>
<name>G0W4F0_NAUDC</name>
<dbReference type="NCBIfam" id="TIGR01164">
    <property type="entry name" value="rplP_bact"/>
    <property type="match status" value="1"/>
</dbReference>
<organism evidence="5 6">
    <name type="scientific">Naumovozyma dairenensis (strain ATCC 10597 / BCRC 20456 / CBS 421 / NBRC 0211 / NRRL Y-12639)</name>
    <name type="common">Saccharomyces dairenensis</name>
    <dbReference type="NCBI Taxonomy" id="1071378"/>
    <lineage>
        <taxon>Eukaryota</taxon>
        <taxon>Fungi</taxon>
        <taxon>Dikarya</taxon>
        <taxon>Ascomycota</taxon>
        <taxon>Saccharomycotina</taxon>
        <taxon>Saccharomycetes</taxon>
        <taxon>Saccharomycetales</taxon>
        <taxon>Saccharomycetaceae</taxon>
        <taxon>Naumovozyma</taxon>
    </lineage>
</organism>
<dbReference type="GO" id="GO:0032543">
    <property type="term" value="P:mitochondrial translation"/>
    <property type="evidence" value="ECO:0007669"/>
    <property type="project" value="EnsemblFungi"/>
</dbReference>
<dbReference type="KEGG" id="ndi:NDAI_0A05330"/>
<evidence type="ECO:0000256" key="3">
    <source>
        <dbReference type="ARBA" id="ARBA00023274"/>
    </source>
</evidence>
<dbReference type="InterPro" id="IPR020798">
    <property type="entry name" value="Ribosomal_uL16_CS"/>
</dbReference>
<dbReference type="SUPFAM" id="SSF54686">
    <property type="entry name" value="Ribosomal protein L16p/L10e"/>
    <property type="match status" value="1"/>
</dbReference>
<dbReference type="Pfam" id="PF00252">
    <property type="entry name" value="Ribosomal_L16"/>
    <property type="match status" value="1"/>
</dbReference>
<dbReference type="InterPro" id="IPR047873">
    <property type="entry name" value="Ribosomal_uL16"/>
</dbReference>
<dbReference type="PROSITE" id="PS00701">
    <property type="entry name" value="RIBOSOMAL_L16_2"/>
    <property type="match status" value="1"/>
</dbReference>
<dbReference type="PANTHER" id="PTHR12220:SF13">
    <property type="entry name" value="LARGE RIBOSOMAL SUBUNIT PROTEIN UL16M"/>
    <property type="match status" value="1"/>
</dbReference>
<evidence type="ECO:0000313" key="5">
    <source>
        <dbReference type="EMBL" id="CCD22688.1"/>
    </source>
</evidence>
<gene>
    <name evidence="5" type="primary">NDAI0A05330</name>
    <name evidence="5" type="ordered locus">NDAI_0A05330</name>
</gene>
<evidence type="ECO:0000256" key="1">
    <source>
        <dbReference type="ARBA" id="ARBA00008931"/>
    </source>
</evidence>
<accession>G0W4F0</accession>
<dbReference type="HOGENOM" id="CLU_078858_0_1_1"/>
<protein>
    <submittedName>
        <fullName evidence="5">Uncharacterized protein</fullName>
    </submittedName>
</protein>
<evidence type="ECO:0000313" key="6">
    <source>
        <dbReference type="Proteomes" id="UP000000689"/>
    </source>
</evidence>
<keyword evidence="3 4" id="KW-0687">Ribonucleoprotein</keyword>
<dbReference type="eggNOG" id="KOG3422">
    <property type="taxonomic scope" value="Eukaryota"/>
</dbReference>
<dbReference type="InterPro" id="IPR036920">
    <property type="entry name" value="Ribosomal_uL16_sf"/>
</dbReference>
<dbReference type="OMA" id="MPGMYEF"/>
<dbReference type="RefSeq" id="XP_003667931.1">
    <property type="nucleotide sequence ID" value="XM_003667883.1"/>
</dbReference>
<dbReference type="InterPro" id="IPR016180">
    <property type="entry name" value="Ribosomal_uL16_dom"/>
</dbReference>
<dbReference type="AlphaFoldDB" id="G0W4F0"/>
<dbReference type="GO" id="GO:0019843">
    <property type="term" value="F:rRNA binding"/>
    <property type="evidence" value="ECO:0007669"/>
    <property type="project" value="InterPro"/>
</dbReference>
<dbReference type="Proteomes" id="UP000000689">
    <property type="component" value="Chromosome 1"/>
</dbReference>
<dbReference type="PRINTS" id="PR00060">
    <property type="entry name" value="RIBOSOMALL16"/>
</dbReference>
<comment type="similarity">
    <text evidence="1 4">Belongs to the universal ribosomal protein uL16 family.</text>
</comment>
<dbReference type="Gene3D" id="3.90.1170.10">
    <property type="entry name" value="Ribosomal protein L10e/L16"/>
    <property type="match status" value="1"/>
</dbReference>
<evidence type="ECO:0000256" key="2">
    <source>
        <dbReference type="ARBA" id="ARBA00022980"/>
    </source>
</evidence>
<keyword evidence="6" id="KW-1185">Reference proteome</keyword>
<dbReference type="GeneID" id="11494263"/>
<dbReference type="PANTHER" id="PTHR12220">
    <property type="entry name" value="50S/60S RIBOSOMAL PROTEIN L16"/>
    <property type="match status" value="1"/>
</dbReference>
<sequence>MMMNRLTTPGLKLGSSLLCTTNLIASRTSLPWIISVTRRFKHEYAPRYKDQKKKQKGRVPVRVGGSIKGSTLQFGTFGMRLKSEGTRLTADQLKAADTALMRYVRPLNNGQLWRRLCCNVAVCVKGNETRMGKGKGDFDHWMVRVPTGKIIFEMSGDNLHERVAREAFRKAGDKLPGVYEFVSKESLVRVGLHGFKDEKLIKETNYYQKLQEKPTKEFLNVLKAKEPEYRLFRGR</sequence>
<dbReference type="InterPro" id="IPR000114">
    <property type="entry name" value="Ribosomal_uL16_bact-type"/>
</dbReference>
<dbReference type="CDD" id="cd01433">
    <property type="entry name" value="Ribosomal_L16_L10e"/>
    <property type="match status" value="1"/>
</dbReference>
<dbReference type="FunFam" id="3.90.1170.10:FF:000010">
    <property type="entry name" value="60S ribosomal protein L16, mitochondrial"/>
    <property type="match status" value="1"/>
</dbReference>
<keyword evidence="2 4" id="KW-0689">Ribosomal protein</keyword>